<dbReference type="GO" id="GO:0003735">
    <property type="term" value="F:structural constituent of ribosome"/>
    <property type="evidence" value="ECO:0007669"/>
    <property type="project" value="InterPro"/>
</dbReference>
<dbReference type="EMBL" id="CP002401">
    <property type="protein sequence ID" value="AEP35187.1"/>
    <property type="molecule type" value="Genomic_DNA"/>
</dbReference>
<sequence length="78" mass="9086">MCVRARRALLNKTNYVLRLFMPSVKVRVGEPIDRALRILKKKIDKEGILKTSKSHRFYDKPSVKKRAKSKAAAKYRGR</sequence>
<evidence type="ECO:0000256" key="6">
    <source>
        <dbReference type="RuleBase" id="RU000667"/>
    </source>
</evidence>
<keyword evidence="3 5" id="KW-0687">Ribonucleoprotein</keyword>
<dbReference type="GO" id="GO:0006412">
    <property type="term" value="P:translation"/>
    <property type="evidence" value="ECO:0007669"/>
    <property type="project" value="UniProtKB-UniRule"/>
</dbReference>
<dbReference type="Gene3D" id="1.20.5.1150">
    <property type="entry name" value="Ribosomal protein S8"/>
    <property type="match status" value="1"/>
</dbReference>
<comment type="similarity">
    <text evidence="1 5 6">Belongs to the bacterial ribosomal protein bS21 family.</text>
</comment>
<dbReference type="GO" id="GO:0005840">
    <property type="term" value="C:ribosome"/>
    <property type="evidence" value="ECO:0007669"/>
    <property type="project" value="UniProtKB-KW"/>
</dbReference>
<accession>G4NMS3</accession>
<dbReference type="InterPro" id="IPR038380">
    <property type="entry name" value="Ribosomal_bS21_sf"/>
</dbReference>
<feature type="region of interest" description="Disordered" evidence="7">
    <location>
        <begin position="57"/>
        <end position="78"/>
    </location>
</feature>
<proteinExistence type="inferred from homology"/>
<dbReference type="KEGG" id="cra:CTO_0371"/>
<gene>
    <name evidence="5" type="primary">rpsU</name>
    <name evidence="8" type="ordered locus">CTO_0371</name>
</gene>
<feature type="compositionally biased region" description="Basic residues" evidence="7">
    <location>
        <begin position="63"/>
        <end position="78"/>
    </location>
</feature>
<evidence type="ECO:0000313" key="9">
    <source>
        <dbReference type="Proteomes" id="UP000009287"/>
    </source>
</evidence>
<dbReference type="Pfam" id="PF01165">
    <property type="entry name" value="Ribosomal_S21"/>
    <property type="match status" value="1"/>
</dbReference>
<keyword evidence="2 5" id="KW-0689">Ribosomal protein</keyword>
<dbReference type="Proteomes" id="UP000009287">
    <property type="component" value="Chromosome"/>
</dbReference>
<dbReference type="GO" id="GO:1990904">
    <property type="term" value="C:ribonucleoprotein complex"/>
    <property type="evidence" value="ECO:0007669"/>
    <property type="project" value="UniProtKB-KW"/>
</dbReference>
<dbReference type="NCBIfam" id="TIGR00030">
    <property type="entry name" value="S21p"/>
    <property type="match status" value="1"/>
</dbReference>
<evidence type="ECO:0000256" key="3">
    <source>
        <dbReference type="ARBA" id="ARBA00023274"/>
    </source>
</evidence>
<protein>
    <recommendedName>
        <fullName evidence="4 5">Small ribosomal subunit protein bS21</fullName>
    </recommendedName>
</protein>
<evidence type="ECO:0000256" key="2">
    <source>
        <dbReference type="ARBA" id="ARBA00022980"/>
    </source>
</evidence>
<dbReference type="PRINTS" id="PR00976">
    <property type="entry name" value="RIBOSOMALS21"/>
</dbReference>
<dbReference type="HAMAP" id="MF_00358">
    <property type="entry name" value="Ribosomal_bS21"/>
    <property type="match status" value="1"/>
</dbReference>
<evidence type="ECO:0000256" key="1">
    <source>
        <dbReference type="ARBA" id="ARBA00006640"/>
    </source>
</evidence>
<dbReference type="PATRIC" id="fig|580047.4.peg.378"/>
<evidence type="ECO:0000256" key="7">
    <source>
        <dbReference type="SAM" id="MobiDB-lite"/>
    </source>
</evidence>
<organism evidence="8 9">
    <name type="scientific">Chlamydia trachomatis serovar A (strain A2497)</name>
    <dbReference type="NCBI Taxonomy" id="580047"/>
    <lineage>
        <taxon>Bacteria</taxon>
        <taxon>Pseudomonadati</taxon>
        <taxon>Chlamydiota</taxon>
        <taxon>Chlamydiia</taxon>
        <taxon>Chlamydiales</taxon>
        <taxon>Chlamydiaceae</taxon>
        <taxon>Chlamydia/Chlamydophila group</taxon>
        <taxon>Chlamydia</taxon>
    </lineage>
</organism>
<name>G4NMS3_CHLT4</name>
<evidence type="ECO:0000256" key="5">
    <source>
        <dbReference type="HAMAP-Rule" id="MF_00358"/>
    </source>
</evidence>
<evidence type="ECO:0000256" key="4">
    <source>
        <dbReference type="ARBA" id="ARBA00035135"/>
    </source>
</evidence>
<reference evidence="8 9" key="1">
    <citation type="journal article" date="2011" name="J. Exp. Med.">
        <title>A live-attenuated chlamydial vaccine protects against trachoma in nonhuman primates.</title>
        <authorList>
            <person name="Kari L."/>
            <person name="Whitmire W.M."/>
            <person name="Olivares-Zavaleta N."/>
            <person name="Goheen M.M."/>
            <person name="Taylor L.D."/>
            <person name="Carlson J.H."/>
            <person name="Sturdevant G.L."/>
            <person name="Lu C."/>
            <person name="Bakios L.E."/>
            <person name="Randall L.B."/>
            <person name="Parnell M.J."/>
            <person name="Zhong G."/>
            <person name="Caldwell H.D."/>
        </authorList>
    </citation>
    <scope>NUCLEOTIDE SEQUENCE [LARGE SCALE GENOMIC DNA]</scope>
    <source>
        <strain evidence="8 9">A2497</strain>
    </source>
</reference>
<dbReference type="AlphaFoldDB" id="G4NMS3"/>
<dbReference type="InterPro" id="IPR001911">
    <property type="entry name" value="Ribosomal_bS21"/>
</dbReference>
<evidence type="ECO:0000313" key="8">
    <source>
        <dbReference type="EMBL" id="AEP35187.1"/>
    </source>
</evidence>